<dbReference type="Proteomes" id="UP000887566">
    <property type="component" value="Unplaced"/>
</dbReference>
<evidence type="ECO:0000313" key="3">
    <source>
        <dbReference type="Proteomes" id="UP000887566"/>
    </source>
</evidence>
<dbReference type="InterPro" id="IPR001534">
    <property type="entry name" value="Transthyretin-like"/>
</dbReference>
<keyword evidence="3" id="KW-1185">Reference proteome</keyword>
<comment type="similarity">
    <text evidence="1">Belongs to the nematode transthyretin-like family.</text>
</comment>
<name>A0A914VDT1_9BILA</name>
<feature type="chain" id="PRO_5037298827" evidence="2">
    <location>
        <begin position="20"/>
        <end position="95"/>
    </location>
</feature>
<dbReference type="Gene3D" id="2.60.40.3330">
    <property type="match status" value="1"/>
</dbReference>
<accession>A0A914VDT1</accession>
<evidence type="ECO:0000313" key="4">
    <source>
        <dbReference type="WBParaSite" id="PSAMB.scaffold17561size1102.g37330.t1"/>
    </source>
</evidence>
<organism evidence="3 4">
    <name type="scientific">Plectus sambesii</name>
    <dbReference type="NCBI Taxonomy" id="2011161"/>
    <lineage>
        <taxon>Eukaryota</taxon>
        <taxon>Metazoa</taxon>
        <taxon>Ecdysozoa</taxon>
        <taxon>Nematoda</taxon>
        <taxon>Chromadorea</taxon>
        <taxon>Plectida</taxon>
        <taxon>Plectina</taxon>
        <taxon>Plectoidea</taxon>
        <taxon>Plectidae</taxon>
        <taxon>Plectus</taxon>
    </lineage>
</organism>
<evidence type="ECO:0000256" key="2">
    <source>
        <dbReference type="SAM" id="SignalP"/>
    </source>
</evidence>
<dbReference type="GO" id="GO:0009986">
    <property type="term" value="C:cell surface"/>
    <property type="evidence" value="ECO:0007669"/>
    <property type="project" value="InterPro"/>
</dbReference>
<sequence>MNRLAISVLLLACVSFCAAFRLQSVGARGTLKCGSRPLANTRVKLWDEDDGIDPDDELASAMTDSQGRFELSGSTREMTPIDARLKIYHDCDDTL</sequence>
<dbReference type="PANTHER" id="PTHR21700">
    <property type="entry name" value="TRANSTHYRETIN-LIKE FAMILY PROTEIN-RELATED"/>
    <property type="match status" value="1"/>
</dbReference>
<dbReference type="Pfam" id="PF01060">
    <property type="entry name" value="TTR-52"/>
    <property type="match status" value="1"/>
</dbReference>
<dbReference type="InterPro" id="IPR038479">
    <property type="entry name" value="Transthyretin-like_sf"/>
</dbReference>
<dbReference type="WBParaSite" id="PSAMB.scaffold17561size1102.g37330.t1">
    <property type="protein sequence ID" value="PSAMB.scaffold17561size1102.g37330.t1"/>
    <property type="gene ID" value="PSAMB.scaffold17561size1102.g37330"/>
</dbReference>
<dbReference type="AlphaFoldDB" id="A0A914VDT1"/>
<protein>
    <submittedName>
        <fullName evidence="4">Transthyretin-like family protein</fullName>
    </submittedName>
</protein>
<proteinExistence type="inferred from homology"/>
<feature type="signal peptide" evidence="2">
    <location>
        <begin position="1"/>
        <end position="19"/>
    </location>
</feature>
<keyword evidence="2" id="KW-0732">Signal</keyword>
<evidence type="ECO:0000256" key="1">
    <source>
        <dbReference type="ARBA" id="ARBA00010112"/>
    </source>
</evidence>
<reference evidence="4" key="1">
    <citation type="submission" date="2022-11" db="UniProtKB">
        <authorList>
            <consortium name="WormBaseParasite"/>
        </authorList>
    </citation>
    <scope>IDENTIFICATION</scope>
</reference>